<name>A0ABU0J7Y9_9HYPH</name>
<keyword evidence="2" id="KW-0255">Endonuclease</keyword>
<reference evidence="2 3" key="1">
    <citation type="submission" date="2023-07" db="EMBL/GenBank/DDBJ databases">
        <title>Genomic Encyclopedia of Type Strains, Phase IV (KMG-IV): sequencing the most valuable type-strain genomes for metagenomic binning, comparative biology and taxonomic classification.</title>
        <authorList>
            <person name="Goeker M."/>
        </authorList>
    </citation>
    <scope>NUCLEOTIDE SEQUENCE [LARGE SCALE GENOMIC DNA]</scope>
    <source>
        <strain evidence="2 3">DSM 19619</strain>
    </source>
</reference>
<dbReference type="Proteomes" id="UP001242480">
    <property type="component" value="Unassembled WGS sequence"/>
</dbReference>
<dbReference type="RefSeq" id="WP_307274345.1">
    <property type="nucleotide sequence ID" value="NZ_JAUSVX010000006.1"/>
</dbReference>
<feature type="domain" description="HNH nuclease" evidence="1">
    <location>
        <begin position="77"/>
        <end position="129"/>
    </location>
</feature>
<dbReference type="Gene3D" id="1.10.30.50">
    <property type="match status" value="1"/>
</dbReference>
<dbReference type="InterPro" id="IPR029471">
    <property type="entry name" value="HNH_5"/>
</dbReference>
<evidence type="ECO:0000259" key="1">
    <source>
        <dbReference type="SMART" id="SM00507"/>
    </source>
</evidence>
<dbReference type="Pfam" id="PF14279">
    <property type="entry name" value="HNH_5"/>
    <property type="match status" value="1"/>
</dbReference>
<dbReference type="CDD" id="cd00085">
    <property type="entry name" value="HNHc"/>
    <property type="match status" value="1"/>
</dbReference>
<accession>A0ABU0J7Y9</accession>
<dbReference type="EMBL" id="JAUSVX010000006">
    <property type="protein sequence ID" value="MDQ0470392.1"/>
    <property type="molecule type" value="Genomic_DNA"/>
</dbReference>
<dbReference type="InterPro" id="IPR003615">
    <property type="entry name" value="HNH_nuc"/>
</dbReference>
<dbReference type="PANTHER" id="PTHR33877">
    <property type="entry name" value="SLL1193 PROTEIN"/>
    <property type="match status" value="1"/>
</dbReference>
<keyword evidence="2" id="KW-0378">Hydrolase</keyword>
<sequence length="179" mass="20700">MTEAHPALVLNADFRPLSVFPLSLLSWQDALKAVVREAVNVVAEYDAVARSPSRQMRLPSVVALRTYQKVERHVPFTRYNLFLRDDFTCQYCGQGFASRDLQFEHVVPRSRGGRTCWENIVAACDACNTVKADRLDMRPRRAPRKPLAWELLAKSRAYPPRFLHQSWVDYLYWDSELQG</sequence>
<comment type="caution">
    <text evidence="2">The sequence shown here is derived from an EMBL/GenBank/DDBJ whole genome shotgun (WGS) entry which is preliminary data.</text>
</comment>
<keyword evidence="2" id="KW-0540">Nuclease</keyword>
<gene>
    <name evidence="2" type="ORF">QO011_003411</name>
</gene>
<dbReference type="PANTHER" id="PTHR33877:SF2">
    <property type="entry name" value="OS07G0170200 PROTEIN"/>
    <property type="match status" value="1"/>
</dbReference>
<evidence type="ECO:0000313" key="3">
    <source>
        <dbReference type="Proteomes" id="UP001242480"/>
    </source>
</evidence>
<keyword evidence="3" id="KW-1185">Reference proteome</keyword>
<dbReference type="GO" id="GO:0004519">
    <property type="term" value="F:endonuclease activity"/>
    <property type="evidence" value="ECO:0007669"/>
    <property type="project" value="UniProtKB-KW"/>
</dbReference>
<organism evidence="2 3">
    <name type="scientific">Labrys wisconsinensis</name>
    <dbReference type="NCBI Taxonomy" id="425677"/>
    <lineage>
        <taxon>Bacteria</taxon>
        <taxon>Pseudomonadati</taxon>
        <taxon>Pseudomonadota</taxon>
        <taxon>Alphaproteobacteria</taxon>
        <taxon>Hyphomicrobiales</taxon>
        <taxon>Xanthobacteraceae</taxon>
        <taxon>Labrys</taxon>
    </lineage>
</organism>
<protein>
    <submittedName>
        <fullName evidence="2">5-methylcytosine-specific restriction endonuclease McrA</fullName>
    </submittedName>
</protein>
<dbReference type="SMART" id="SM00507">
    <property type="entry name" value="HNHc"/>
    <property type="match status" value="1"/>
</dbReference>
<proteinExistence type="predicted"/>
<dbReference type="InterPro" id="IPR052892">
    <property type="entry name" value="NA-targeting_endonuclease"/>
</dbReference>
<evidence type="ECO:0000313" key="2">
    <source>
        <dbReference type="EMBL" id="MDQ0470392.1"/>
    </source>
</evidence>